<sequence>MLTVVLASRPNRHSNVVILTTSNITEKIDVAFVDRADIKQYIGLPSAAAIFKIYLSCLEELMKCGLAVVVTGPSPDRRSGSMRPHVLESSIVITGTNMVATSTVTCVVSV</sequence>
<protein>
    <recommendedName>
        <fullName evidence="3">Pachytene checkpoint protein 2 homolog</fullName>
        <shortName evidence="3">TR-interacting protein 13</shortName>
        <shortName evidence="3">TRIP-13</shortName>
    </recommendedName>
    <alternativeName>
        <fullName evidence="3">Thyroid hormone receptor interactor 13</fullName>
    </alternativeName>
    <alternativeName>
        <fullName evidence="3">Thyroid receptor-interacting protein 13</fullName>
    </alternativeName>
</protein>
<comment type="subcellular location">
    <subcellularLocation>
        <location evidence="3">Nucleus</location>
    </subcellularLocation>
</comment>
<dbReference type="InterPro" id="IPR003960">
    <property type="entry name" value="ATPase_AAA_CS"/>
</dbReference>
<dbReference type="Gene3D" id="3.40.50.300">
    <property type="entry name" value="P-loop containing nucleotide triphosphate hydrolases"/>
    <property type="match status" value="1"/>
</dbReference>
<evidence type="ECO:0000256" key="3">
    <source>
        <dbReference type="RuleBase" id="RU369050"/>
    </source>
</evidence>
<dbReference type="InterPro" id="IPR027417">
    <property type="entry name" value="P-loop_NTPase"/>
</dbReference>
<dbReference type="EMBL" id="JASSZA010000002">
    <property type="protein sequence ID" value="KAK2117458.1"/>
    <property type="molecule type" value="Genomic_DNA"/>
</dbReference>
<reference evidence="4 5" key="1">
    <citation type="submission" date="2023-05" db="EMBL/GenBank/DDBJ databases">
        <title>B98-5 Cell Line De Novo Hybrid Assembly: An Optical Mapping Approach.</title>
        <authorList>
            <person name="Kananen K."/>
            <person name="Auerbach J.A."/>
            <person name="Kautto E."/>
            <person name="Blachly J.S."/>
        </authorList>
    </citation>
    <scope>NUCLEOTIDE SEQUENCE [LARGE SCALE GENOMIC DNA]</scope>
    <source>
        <strain evidence="4">B95-8</strain>
        <tissue evidence="4">Cell line</tissue>
    </source>
</reference>
<comment type="function">
    <text evidence="3">Plays a key role in chromosome recombination and chromosome structure development during meiosis. Required at early steps in meiotic recombination that leads to non-crossovers pathways. Also needed for efficient completion of homologous synapsis by influencing crossover distribution along the chromosomes affecting both crossovers and non-crossovers pathways.</text>
</comment>
<accession>A0ABQ9W9H9</accession>
<dbReference type="PANTHER" id="PTHR45991:SF1">
    <property type="entry name" value="PACHYTENE CHECKPOINT PROTEIN 2 HOMOLOG"/>
    <property type="match status" value="1"/>
</dbReference>
<evidence type="ECO:0000256" key="1">
    <source>
        <dbReference type="ARBA" id="ARBA00022741"/>
    </source>
</evidence>
<dbReference type="PROSITE" id="PS00674">
    <property type="entry name" value="AAA"/>
    <property type="match status" value="1"/>
</dbReference>
<gene>
    <name evidence="4" type="ORF">P7K49_004344</name>
</gene>
<keyword evidence="3" id="KW-0539">Nucleus</keyword>
<comment type="caution">
    <text evidence="4">The sequence shown here is derived from an EMBL/GenBank/DDBJ whole genome shotgun (WGS) entry which is preliminary data.</text>
</comment>
<name>A0ABQ9W9H9_SAGOE</name>
<comment type="similarity">
    <text evidence="3">Belongs to the AAA ATPase family. PCH2 subfamily.</text>
</comment>
<keyword evidence="2" id="KW-0067">ATP-binding</keyword>
<organism evidence="4 5">
    <name type="scientific">Saguinus oedipus</name>
    <name type="common">Cotton-top tamarin</name>
    <name type="synonym">Oedipomidas oedipus</name>
    <dbReference type="NCBI Taxonomy" id="9490"/>
    <lineage>
        <taxon>Eukaryota</taxon>
        <taxon>Metazoa</taxon>
        <taxon>Chordata</taxon>
        <taxon>Craniata</taxon>
        <taxon>Vertebrata</taxon>
        <taxon>Euteleostomi</taxon>
        <taxon>Mammalia</taxon>
        <taxon>Eutheria</taxon>
        <taxon>Euarchontoglires</taxon>
        <taxon>Primates</taxon>
        <taxon>Haplorrhini</taxon>
        <taxon>Platyrrhini</taxon>
        <taxon>Cebidae</taxon>
        <taxon>Callitrichinae</taxon>
        <taxon>Saguinus</taxon>
    </lineage>
</organism>
<evidence type="ECO:0000256" key="2">
    <source>
        <dbReference type="ARBA" id="ARBA00022840"/>
    </source>
</evidence>
<dbReference type="InterPro" id="IPR044539">
    <property type="entry name" value="Pch2-like"/>
</dbReference>
<keyword evidence="1" id="KW-0547">Nucleotide-binding</keyword>
<dbReference type="PANTHER" id="PTHR45991">
    <property type="entry name" value="PACHYTENE CHECKPOINT PROTEIN 2"/>
    <property type="match status" value="1"/>
</dbReference>
<keyword evidence="5" id="KW-1185">Reference proteome</keyword>
<dbReference type="SUPFAM" id="SSF52540">
    <property type="entry name" value="P-loop containing nucleoside triphosphate hydrolases"/>
    <property type="match status" value="1"/>
</dbReference>
<evidence type="ECO:0000313" key="4">
    <source>
        <dbReference type="EMBL" id="KAK2117458.1"/>
    </source>
</evidence>
<proteinExistence type="inferred from homology"/>
<dbReference type="Proteomes" id="UP001266305">
    <property type="component" value="Unassembled WGS sequence"/>
</dbReference>
<keyword evidence="3" id="KW-0469">Meiosis</keyword>
<comment type="subunit">
    <text evidence="3">Specifically interacts with the ligand binding domain of the thyroid receptor (TR). This interaction does not require the presence of thyroid hormone for its interaction. Interacts with proteasome subunit PSMA8; to participate in meiosis progression during spermatogenesis.</text>
</comment>
<evidence type="ECO:0000313" key="5">
    <source>
        <dbReference type="Proteomes" id="UP001266305"/>
    </source>
</evidence>